<name>A0A411YBV7_9ACTN</name>
<keyword evidence="6 8" id="KW-0687">Ribonucleoprotein</keyword>
<reference evidence="10 11" key="1">
    <citation type="submission" date="2019-01" db="EMBL/GenBank/DDBJ databases">
        <title>Egibacter rhizosphaerae EGI 80759T.</title>
        <authorList>
            <person name="Chen D.-D."/>
            <person name="Tian Y."/>
            <person name="Jiao J.-Y."/>
            <person name="Zhang X.-T."/>
            <person name="Zhang Y.-G."/>
            <person name="Zhang Y."/>
            <person name="Xiao M."/>
            <person name="Shu W.-S."/>
            <person name="Li W.-J."/>
        </authorList>
    </citation>
    <scope>NUCLEOTIDE SEQUENCE [LARGE SCALE GENOMIC DNA]</scope>
    <source>
        <strain evidence="10 11">EGI 80759</strain>
    </source>
</reference>
<dbReference type="SUPFAM" id="SSF46992">
    <property type="entry name" value="Ribosomal protein S20"/>
    <property type="match status" value="1"/>
</dbReference>
<protein>
    <recommendedName>
        <fullName evidence="7 8">Small ribosomal subunit protein bS20</fullName>
    </recommendedName>
</protein>
<dbReference type="InterPro" id="IPR036510">
    <property type="entry name" value="Ribosomal_bS20_sf"/>
</dbReference>
<dbReference type="InterPro" id="IPR002583">
    <property type="entry name" value="Ribosomal_bS20"/>
</dbReference>
<evidence type="ECO:0000256" key="6">
    <source>
        <dbReference type="ARBA" id="ARBA00023274"/>
    </source>
</evidence>
<keyword evidence="5 8" id="KW-0689">Ribosomal protein</keyword>
<dbReference type="PANTHER" id="PTHR33398">
    <property type="entry name" value="30S RIBOSOMAL PROTEIN S20"/>
    <property type="match status" value="1"/>
</dbReference>
<dbReference type="AlphaFoldDB" id="A0A411YBV7"/>
<sequence length="88" mass="10305">MPNIKSQEKRHRQNEARRLQNKGRRTMLRTHMKKFDEALQAGDVESAREQFRTASRELDKAVGKGVVHRNYAANRKSQMARRLTEVEA</sequence>
<accession>A0A411YBV7</accession>
<evidence type="ECO:0000256" key="1">
    <source>
        <dbReference type="ARBA" id="ARBA00003134"/>
    </source>
</evidence>
<dbReference type="HAMAP" id="MF_00500">
    <property type="entry name" value="Ribosomal_bS20"/>
    <property type="match status" value="1"/>
</dbReference>
<dbReference type="GO" id="GO:0006412">
    <property type="term" value="P:translation"/>
    <property type="evidence" value="ECO:0007669"/>
    <property type="project" value="UniProtKB-UniRule"/>
</dbReference>
<keyword evidence="4 8" id="KW-0694">RNA-binding</keyword>
<keyword evidence="11" id="KW-1185">Reference proteome</keyword>
<dbReference type="KEGG" id="erz:ER308_03070"/>
<evidence type="ECO:0000256" key="5">
    <source>
        <dbReference type="ARBA" id="ARBA00022980"/>
    </source>
</evidence>
<feature type="region of interest" description="Disordered" evidence="9">
    <location>
        <begin position="1"/>
        <end position="23"/>
    </location>
</feature>
<dbReference type="FunFam" id="1.20.58.110:FF:000001">
    <property type="entry name" value="30S ribosomal protein S20"/>
    <property type="match status" value="1"/>
</dbReference>
<evidence type="ECO:0000313" key="11">
    <source>
        <dbReference type="Proteomes" id="UP000291469"/>
    </source>
</evidence>
<dbReference type="NCBIfam" id="TIGR00029">
    <property type="entry name" value="S20"/>
    <property type="match status" value="1"/>
</dbReference>
<evidence type="ECO:0000256" key="8">
    <source>
        <dbReference type="HAMAP-Rule" id="MF_00500"/>
    </source>
</evidence>
<proteinExistence type="inferred from homology"/>
<comment type="function">
    <text evidence="1 8">Binds directly to 16S ribosomal RNA.</text>
</comment>
<dbReference type="RefSeq" id="WP_131153640.1">
    <property type="nucleotide sequence ID" value="NZ_CP036402.1"/>
</dbReference>
<evidence type="ECO:0000256" key="3">
    <source>
        <dbReference type="ARBA" id="ARBA00022730"/>
    </source>
</evidence>
<dbReference type="Proteomes" id="UP000291469">
    <property type="component" value="Chromosome"/>
</dbReference>
<evidence type="ECO:0000256" key="9">
    <source>
        <dbReference type="SAM" id="MobiDB-lite"/>
    </source>
</evidence>
<dbReference type="GO" id="GO:0070181">
    <property type="term" value="F:small ribosomal subunit rRNA binding"/>
    <property type="evidence" value="ECO:0007669"/>
    <property type="project" value="TreeGrafter"/>
</dbReference>
<dbReference type="Pfam" id="PF01649">
    <property type="entry name" value="Ribosomal_S20p"/>
    <property type="match status" value="1"/>
</dbReference>
<dbReference type="EMBL" id="CP036402">
    <property type="protein sequence ID" value="QBI18642.1"/>
    <property type="molecule type" value="Genomic_DNA"/>
</dbReference>
<dbReference type="OrthoDB" id="9807974at2"/>
<gene>
    <name evidence="8" type="primary">rpsT</name>
    <name evidence="10" type="ORF">ER308_03070</name>
</gene>
<comment type="similarity">
    <text evidence="2 8">Belongs to the bacterial ribosomal protein bS20 family.</text>
</comment>
<evidence type="ECO:0000256" key="4">
    <source>
        <dbReference type="ARBA" id="ARBA00022884"/>
    </source>
</evidence>
<dbReference type="Gene3D" id="1.20.58.110">
    <property type="entry name" value="Ribosomal protein S20"/>
    <property type="match status" value="1"/>
</dbReference>
<evidence type="ECO:0000256" key="2">
    <source>
        <dbReference type="ARBA" id="ARBA00007634"/>
    </source>
</evidence>
<dbReference type="PANTHER" id="PTHR33398:SF1">
    <property type="entry name" value="SMALL RIBOSOMAL SUBUNIT PROTEIN BS20C"/>
    <property type="match status" value="1"/>
</dbReference>
<evidence type="ECO:0000256" key="7">
    <source>
        <dbReference type="ARBA" id="ARBA00035136"/>
    </source>
</evidence>
<dbReference type="GO" id="GO:0005829">
    <property type="term" value="C:cytosol"/>
    <property type="evidence" value="ECO:0007669"/>
    <property type="project" value="TreeGrafter"/>
</dbReference>
<keyword evidence="3 8" id="KW-0699">rRNA-binding</keyword>
<evidence type="ECO:0000313" key="10">
    <source>
        <dbReference type="EMBL" id="QBI18642.1"/>
    </source>
</evidence>
<dbReference type="GO" id="GO:0015935">
    <property type="term" value="C:small ribosomal subunit"/>
    <property type="evidence" value="ECO:0007669"/>
    <property type="project" value="TreeGrafter"/>
</dbReference>
<dbReference type="GO" id="GO:0003735">
    <property type="term" value="F:structural constituent of ribosome"/>
    <property type="evidence" value="ECO:0007669"/>
    <property type="project" value="InterPro"/>
</dbReference>
<organism evidence="10 11">
    <name type="scientific">Egibacter rhizosphaerae</name>
    <dbReference type="NCBI Taxonomy" id="1670831"/>
    <lineage>
        <taxon>Bacteria</taxon>
        <taxon>Bacillati</taxon>
        <taxon>Actinomycetota</taxon>
        <taxon>Nitriliruptoria</taxon>
        <taxon>Egibacterales</taxon>
        <taxon>Egibacteraceae</taxon>
        <taxon>Egibacter</taxon>
    </lineage>
</organism>